<evidence type="ECO:0000313" key="1">
    <source>
        <dbReference type="EMBL" id="KAH7923543.1"/>
    </source>
</evidence>
<dbReference type="EMBL" id="MU266449">
    <property type="protein sequence ID" value="KAH7923543.1"/>
    <property type="molecule type" value="Genomic_DNA"/>
</dbReference>
<accession>A0ACB8BG92</accession>
<keyword evidence="2" id="KW-1185">Reference proteome</keyword>
<protein>
    <submittedName>
        <fullName evidence="1">Uncharacterized protein</fullName>
    </submittedName>
</protein>
<gene>
    <name evidence="1" type="ORF">BV22DRAFT_574608</name>
</gene>
<name>A0ACB8BG92_9AGAM</name>
<reference evidence="1" key="1">
    <citation type="journal article" date="2021" name="New Phytol.">
        <title>Evolutionary innovations through gain and loss of genes in the ectomycorrhizal Boletales.</title>
        <authorList>
            <person name="Wu G."/>
            <person name="Miyauchi S."/>
            <person name="Morin E."/>
            <person name="Kuo A."/>
            <person name="Drula E."/>
            <person name="Varga T."/>
            <person name="Kohler A."/>
            <person name="Feng B."/>
            <person name="Cao Y."/>
            <person name="Lipzen A."/>
            <person name="Daum C."/>
            <person name="Hundley H."/>
            <person name="Pangilinan J."/>
            <person name="Johnson J."/>
            <person name="Barry K."/>
            <person name="LaButti K."/>
            <person name="Ng V."/>
            <person name="Ahrendt S."/>
            <person name="Min B."/>
            <person name="Choi I.G."/>
            <person name="Park H."/>
            <person name="Plett J.M."/>
            <person name="Magnuson J."/>
            <person name="Spatafora J.W."/>
            <person name="Nagy L.G."/>
            <person name="Henrissat B."/>
            <person name="Grigoriev I.V."/>
            <person name="Yang Z.L."/>
            <person name="Xu J."/>
            <person name="Martin F.M."/>
        </authorList>
    </citation>
    <scope>NUCLEOTIDE SEQUENCE</scope>
    <source>
        <strain evidence="1">KUC20120723A-06</strain>
    </source>
</reference>
<evidence type="ECO:0000313" key="2">
    <source>
        <dbReference type="Proteomes" id="UP000790709"/>
    </source>
</evidence>
<organism evidence="1 2">
    <name type="scientific">Leucogyrophana mollusca</name>
    <dbReference type="NCBI Taxonomy" id="85980"/>
    <lineage>
        <taxon>Eukaryota</taxon>
        <taxon>Fungi</taxon>
        <taxon>Dikarya</taxon>
        <taxon>Basidiomycota</taxon>
        <taxon>Agaricomycotina</taxon>
        <taxon>Agaricomycetes</taxon>
        <taxon>Agaricomycetidae</taxon>
        <taxon>Boletales</taxon>
        <taxon>Boletales incertae sedis</taxon>
        <taxon>Leucogyrophana</taxon>
    </lineage>
</organism>
<proteinExistence type="predicted"/>
<comment type="caution">
    <text evidence="1">The sequence shown here is derived from an EMBL/GenBank/DDBJ whole genome shotgun (WGS) entry which is preliminary data.</text>
</comment>
<dbReference type="Proteomes" id="UP000790709">
    <property type="component" value="Unassembled WGS sequence"/>
</dbReference>
<sequence>MGKVSPLHPSLTTLRVVVTSVHVLALSMTTWRLWYRIAKRRCWWEDAWAALALLADIISLVTIWLITDPPGAAPFPNQTSEGRIVAYWHMMTCFTVCLWSSRMSILFSIIRLAPPRERMRKISFCVAAGFGIMGVGLLVQKLYICGHDRSWYGNYAPLSCQLGTSVGALQIATDFISDLALVFLTIKLLREVNLPRDQRILILSIFSTSILISLLSVVHVIFILDTDKYLQVITAQVEIALSLVICNLLVIVTYIYGIVRREDLELDHRRRTRTILFTTVDLNQLTSHPSIDYLHDYTNVTPSATTDKSETGTSLGRE</sequence>